<sequence length="252" mass="28065">MSLRRTAAHLPSRSVHLRIVPRPANLSESREIFRVLQRFGEINTYKHLRYEYHNPADNVALAIFRTPEAAQRALNASPLRFSLEREVNTTEPLSYAADPEDDPDSLPQAPSANDTSALTSPSRLLTRTPPTPPNPPPSAPTPLPFAAPPPRATATKWFQVTLDRSRAVHQDFVERQPLWKQFTPMKSMAQEDLAKIVPHAGLADVSKRPPHAHRTPNKVLRKMAGWVGGAMPTLRGIWEESQGKRGQGLGRP</sequence>
<name>A0A6A5RAI2_9PLEO</name>
<evidence type="ECO:0000256" key="1">
    <source>
        <dbReference type="SAM" id="MobiDB-lite"/>
    </source>
</evidence>
<dbReference type="OrthoDB" id="5367448at2759"/>
<dbReference type="GeneID" id="54354744"/>
<protein>
    <recommendedName>
        <fullName evidence="4">RRM domain-containing protein</fullName>
    </recommendedName>
</protein>
<accession>A0A6A5RAI2</accession>
<dbReference type="RefSeq" id="XP_033443929.1">
    <property type="nucleotide sequence ID" value="XM_033597077.1"/>
</dbReference>
<evidence type="ECO:0008006" key="4">
    <source>
        <dbReference type="Google" id="ProtNLM"/>
    </source>
</evidence>
<dbReference type="EMBL" id="ML979002">
    <property type="protein sequence ID" value="KAF1923676.1"/>
    <property type="molecule type" value="Genomic_DNA"/>
</dbReference>
<gene>
    <name evidence="2" type="ORF">M421DRAFT_74785</name>
</gene>
<feature type="compositionally biased region" description="Low complexity" evidence="1">
    <location>
        <begin position="115"/>
        <end position="128"/>
    </location>
</feature>
<dbReference type="CDD" id="cd00590">
    <property type="entry name" value="RRM_SF"/>
    <property type="match status" value="1"/>
</dbReference>
<feature type="region of interest" description="Disordered" evidence="1">
    <location>
        <begin position="93"/>
        <end position="148"/>
    </location>
</feature>
<dbReference type="Proteomes" id="UP000800082">
    <property type="component" value="Unassembled WGS sequence"/>
</dbReference>
<organism evidence="2 3">
    <name type="scientific">Didymella exigua CBS 183.55</name>
    <dbReference type="NCBI Taxonomy" id="1150837"/>
    <lineage>
        <taxon>Eukaryota</taxon>
        <taxon>Fungi</taxon>
        <taxon>Dikarya</taxon>
        <taxon>Ascomycota</taxon>
        <taxon>Pezizomycotina</taxon>
        <taxon>Dothideomycetes</taxon>
        <taxon>Pleosporomycetidae</taxon>
        <taxon>Pleosporales</taxon>
        <taxon>Pleosporineae</taxon>
        <taxon>Didymellaceae</taxon>
        <taxon>Didymella</taxon>
    </lineage>
</organism>
<feature type="compositionally biased region" description="Pro residues" evidence="1">
    <location>
        <begin position="129"/>
        <end position="148"/>
    </location>
</feature>
<evidence type="ECO:0000313" key="3">
    <source>
        <dbReference type="Proteomes" id="UP000800082"/>
    </source>
</evidence>
<keyword evidence="3" id="KW-1185">Reference proteome</keyword>
<reference evidence="2" key="1">
    <citation type="journal article" date="2020" name="Stud. Mycol.">
        <title>101 Dothideomycetes genomes: a test case for predicting lifestyles and emergence of pathogens.</title>
        <authorList>
            <person name="Haridas S."/>
            <person name="Albert R."/>
            <person name="Binder M."/>
            <person name="Bloem J."/>
            <person name="Labutti K."/>
            <person name="Salamov A."/>
            <person name="Andreopoulos B."/>
            <person name="Baker S."/>
            <person name="Barry K."/>
            <person name="Bills G."/>
            <person name="Bluhm B."/>
            <person name="Cannon C."/>
            <person name="Castanera R."/>
            <person name="Culley D."/>
            <person name="Daum C."/>
            <person name="Ezra D."/>
            <person name="Gonzalez J."/>
            <person name="Henrissat B."/>
            <person name="Kuo A."/>
            <person name="Liang C."/>
            <person name="Lipzen A."/>
            <person name="Lutzoni F."/>
            <person name="Magnuson J."/>
            <person name="Mondo S."/>
            <person name="Nolan M."/>
            <person name="Ohm R."/>
            <person name="Pangilinan J."/>
            <person name="Park H.-J."/>
            <person name="Ramirez L."/>
            <person name="Alfaro M."/>
            <person name="Sun H."/>
            <person name="Tritt A."/>
            <person name="Yoshinaga Y."/>
            <person name="Zwiers L.-H."/>
            <person name="Turgeon B."/>
            <person name="Goodwin S."/>
            <person name="Spatafora J."/>
            <person name="Crous P."/>
            <person name="Grigoriev I."/>
        </authorList>
    </citation>
    <scope>NUCLEOTIDE SEQUENCE</scope>
    <source>
        <strain evidence="2">CBS 183.55</strain>
    </source>
</reference>
<evidence type="ECO:0000313" key="2">
    <source>
        <dbReference type="EMBL" id="KAF1923676.1"/>
    </source>
</evidence>
<proteinExistence type="predicted"/>
<dbReference type="AlphaFoldDB" id="A0A6A5RAI2"/>